<dbReference type="SUPFAM" id="SSF49785">
    <property type="entry name" value="Galactose-binding domain-like"/>
    <property type="match status" value="1"/>
</dbReference>
<dbReference type="OMA" id="TCQSAFH"/>
<dbReference type="InterPro" id="IPR008979">
    <property type="entry name" value="Galactose-bd-like_sf"/>
</dbReference>
<feature type="domain" description="CBM6" evidence="4">
    <location>
        <begin position="355"/>
        <end position="483"/>
    </location>
</feature>
<accession>A0A9X0I3N4</accession>
<feature type="domain" description="GH16" evidence="5">
    <location>
        <begin position="38"/>
        <end position="322"/>
    </location>
</feature>
<evidence type="ECO:0000313" key="6">
    <source>
        <dbReference type="EMBL" id="KUJ46170.1"/>
    </source>
</evidence>
<evidence type="ECO:0000256" key="3">
    <source>
        <dbReference type="SAM" id="SignalP"/>
    </source>
</evidence>
<dbReference type="InterPro" id="IPR006584">
    <property type="entry name" value="Cellulose-bd_IV"/>
</dbReference>
<dbReference type="InterPro" id="IPR000757">
    <property type="entry name" value="Beta-glucanase-like"/>
</dbReference>
<comment type="caution">
    <text evidence="6">The sequence shown here is derived from an EMBL/GenBank/DDBJ whole genome shotgun (WGS) entry which is preliminary data.</text>
</comment>
<evidence type="ECO:0000256" key="2">
    <source>
        <dbReference type="SAM" id="MobiDB-lite"/>
    </source>
</evidence>
<dbReference type="SUPFAM" id="SSF49899">
    <property type="entry name" value="Concanavalin A-like lectins/glucanases"/>
    <property type="match status" value="1"/>
</dbReference>
<dbReference type="PROSITE" id="PS51175">
    <property type="entry name" value="CBM6"/>
    <property type="match status" value="1"/>
</dbReference>
<dbReference type="AlphaFoldDB" id="A0A9X0I3N4"/>
<dbReference type="PROSITE" id="PS51762">
    <property type="entry name" value="GH16_2"/>
    <property type="match status" value="1"/>
</dbReference>
<dbReference type="Gene3D" id="2.60.120.260">
    <property type="entry name" value="Galactose-binding domain-like"/>
    <property type="match status" value="1"/>
</dbReference>
<protein>
    <submittedName>
        <fullName evidence="6">1,3-beta-glucanase</fullName>
    </submittedName>
</protein>
<dbReference type="SMART" id="SM00606">
    <property type="entry name" value="CBD_IV"/>
    <property type="match status" value="1"/>
</dbReference>
<dbReference type="GO" id="GO:0005975">
    <property type="term" value="P:carbohydrate metabolic process"/>
    <property type="evidence" value="ECO:0007669"/>
    <property type="project" value="InterPro"/>
</dbReference>
<dbReference type="PANTHER" id="PTHR10963:SF60">
    <property type="entry name" value="GRAM-NEGATIVE BACTERIA-BINDING PROTEIN 1-RELATED"/>
    <property type="match status" value="1"/>
</dbReference>
<feature type="compositionally biased region" description="Pro residues" evidence="2">
    <location>
        <begin position="324"/>
        <end position="348"/>
    </location>
</feature>
<evidence type="ECO:0000256" key="1">
    <source>
        <dbReference type="ARBA" id="ARBA00022729"/>
    </source>
</evidence>
<gene>
    <name evidence="6" type="ORF">ADL17_24775</name>
</gene>
<dbReference type="EMBL" id="LMWI01000002">
    <property type="protein sequence ID" value="KUJ46170.1"/>
    <property type="molecule type" value="Genomic_DNA"/>
</dbReference>
<dbReference type="RefSeq" id="WP_013735684.1">
    <property type="nucleotide sequence ID" value="NZ_LMWI01000002.1"/>
</dbReference>
<dbReference type="InterPro" id="IPR050546">
    <property type="entry name" value="Glycosyl_Hydrlase_16"/>
</dbReference>
<dbReference type="CDD" id="cd04084">
    <property type="entry name" value="CBM6_xylanase-like"/>
    <property type="match status" value="1"/>
</dbReference>
<evidence type="ECO:0000259" key="5">
    <source>
        <dbReference type="PROSITE" id="PS51762"/>
    </source>
</evidence>
<dbReference type="Proteomes" id="UP000053246">
    <property type="component" value="Unassembled WGS sequence"/>
</dbReference>
<organism evidence="6 7">
    <name type="scientific">Micromonospora maris</name>
    <dbReference type="NCBI Taxonomy" id="1003110"/>
    <lineage>
        <taxon>Bacteria</taxon>
        <taxon>Bacillati</taxon>
        <taxon>Actinomycetota</taxon>
        <taxon>Actinomycetes</taxon>
        <taxon>Micromonosporales</taxon>
        <taxon>Micromonosporaceae</taxon>
        <taxon>Micromonospora</taxon>
    </lineage>
</organism>
<dbReference type="Pfam" id="PF03422">
    <property type="entry name" value="CBM_6"/>
    <property type="match status" value="1"/>
</dbReference>
<dbReference type="InterPro" id="IPR005084">
    <property type="entry name" value="CBM6"/>
</dbReference>
<dbReference type="PANTHER" id="PTHR10963">
    <property type="entry name" value="GLYCOSYL HYDROLASE-RELATED"/>
    <property type="match status" value="1"/>
</dbReference>
<feature type="region of interest" description="Disordered" evidence="2">
    <location>
        <begin position="317"/>
        <end position="351"/>
    </location>
</feature>
<dbReference type="GO" id="GO:0004553">
    <property type="term" value="F:hydrolase activity, hydrolyzing O-glycosyl compounds"/>
    <property type="evidence" value="ECO:0007669"/>
    <property type="project" value="InterPro"/>
</dbReference>
<sequence length="484" mass="50638">MTPTPAAAAAPPARRRLPLALAVLVTATTGLAGLTATADAAVPPTPSGWSLVWSDDFTGAAGTLPSGSNWIIDTGTSYPGGPPNWGTGEIQTYTNSTANVSHDGAGNLRITPLRDGAGNWTSARIETVRSNFKAPAGGVLAIEGRIQMPNVTGAAASGYWPAFWALGSPYRGNYQNWPGIGEFDVMENVNGLNTVWGVLHCGVAPGGPCDEFNGIGASRACPGSTCQSAFHTYRFEWDASISPQQLRWYVDGQLYHTVSQSRVGEPYWSQMTSHAGYFLLLNVAMGGAFPNGVAGSATPTSATVPGRPMLVDYVAVYTRGGGSNPPPTTPPPTTPPPTTPPPTTPPPSGVRDAYATIQAESFNAQNGVLVEACSEGGQNIAALRNGDWVRYDNVEFGSSGPRDFVARVASGAASGVSGLVEVRLDSPTGTPIGSFAIANTGGWQSWRSVPGNVSSVTGRRTVYLTFSSGQPNDFVNVNWFHFRR</sequence>
<dbReference type="CDD" id="cd02182">
    <property type="entry name" value="GH16_Strep_laminarinase_like"/>
    <property type="match status" value="1"/>
</dbReference>
<keyword evidence="7" id="KW-1185">Reference proteome</keyword>
<dbReference type="InterPro" id="IPR013320">
    <property type="entry name" value="ConA-like_dom_sf"/>
</dbReference>
<feature type="chain" id="PRO_5040871467" evidence="3">
    <location>
        <begin position="33"/>
        <end position="484"/>
    </location>
</feature>
<feature type="signal peptide" evidence="3">
    <location>
        <begin position="1"/>
        <end position="32"/>
    </location>
</feature>
<dbReference type="Gene3D" id="2.60.120.200">
    <property type="match status" value="1"/>
</dbReference>
<reference evidence="6 7" key="1">
    <citation type="submission" date="2015-10" db="EMBL/GenBank/DDBJ databases">
        <authorList>
            <person name="Ju K.-S."/>
            <person name="Doroghazi J.R."/>
            <person name="Metcalf W.W."/>
        </authorList>
    </citation>
    <scope>NUCLEOTIDE SEQUENCE [LARGE SCALE GENOMIC DNA]</scope>
    <source>
        <strain evidence="6 7">NRRL B-24793</strain>
    </source>
</reference>
<keyword evidence="1 3" id="KW-0732">Signal</keyword>
<evidence type="ECO:0000259" key="4">
    <source>
        <dbReference type="PROSITE" id="PS51175"/>
    </source>
</evidence>
<name>A0A9X0I3N4_9ACTN</name>
<evidence type="ECO:0000313" key="7">
    <source>
        <dbReference type="Proteomes" id="UP000053246"/>
    </source>
</evidence>
<dbReference type="Pfam" id="PF00722">
    <property type="entry name" value="Glyco_hydro_16"/>
    <property type="match status" value="1"/>
</dbReference>
<dbReference type="GO" id="GO:0030246">
    <property type="term" value="F:carbohydrate binding"/>
    <property type="evidence" value="ECO:0007669"/>
    <property type="project" value="InterPro"/>
</dbReference>
<proteinExistence type="predicted"/>